<dbReference type="Proteomes" id="UP001469749">
    <property type="component" value="Unassembled WGS sequence"/>
</dbReference>
<protein>
    <submittedName>
        <fullName evidence="2">DNA/RNA helicase domain-containing protein</fullName>
    </submittedName>
</protein>
<keyword evidence="2" id="KW-0067">ATP-binding</keyword>
<gene>
    <name evidence="2" type="ORF">WMO25_18220</name>
</gene>
<evidence type="ECO:0000313" key="2">
    <source>
        <dbReference type="EMBL" id="MEQ2366996.1"/>
    </source>
</evidence>
<dbReference type="Gene3D" id="3.40.50.300">
    <property type="entry name" value="P-loop containing nucleotide triphosphate hydrolases"/>
    <property type="match status" value="1"/>
</dbReference>
<organism evidence="2 3">
    <name type="scientific">Coprococcus intestinihominis</name>
    <dbReference type="NCBI Taxonomy" id="3133154"/>
    <lineage>
        <taxon>Bacteria</taxon>
        <taxon>Bacillati</taxon>
        <taxon>Bacillota</taxon>
        <taxon>Clostridia</taxon>
        <taxon>Lachnospirales</taxon>
        <taxon>Lachnospiraceae</taxon>
        <taxon>Coprococcus</taxon>
    </lineage>
</organism>
<evidence type="ECO:0000259" key="1">
    <source>
        <dbReference type="Pfam" id="PF09848"/>
    </source>
</evidence>
<dbReference type="Pfam" id="PF09848">
    <property type="entry name" value="SLFN-g3_helicase"/>
    <property type="match status" value="1"/>
</dbReference>
<dbReference type="InterPro" id="IPR027417">
    <property type="entry name" value="P-loop_NTPase"/>
</dbReference>
<dbReference type="InterPro" id="IPR018647">
    <property type="entry name" value="SLFN_3-like_DNA/RNA_helicase"/>
</dbReference>
<keyword evidence="2" id="KW-0547">Nucleotide-binding</keyword>
<keyword evidence="3" id="KW-1185">Reference proteome</keyword>
<dbReference type="CDD" id="cd10439">
    <property type="entry name" value="GIY-YIG_COG3410"/>
    <property type="match status" value="1"/>
</dbReference>
<keyword evidence="2" id="KW-0378">Hydrolase</keyword>
<dbReference type="EMBL" id="JBBMEK010000464">
    <property type="protein sequence ID" value="MEQ2366996.1"/>
    <property type="molecule type" value="Genomic_DNA"/>
</dbReference>
<dbReference type="RefSeq" id="WP_349086657.1">
    <property type="nucleotide sequence ID" value="NZ_JBBMEK010000464.1"/>
</dbReference>
<accession>A0ABV1B988</accession>
<sequence length="339" mass="39153">MCSVAKPIIKQIRDNREALDFFETVSLPAEDEKTQAIIMNFPTVYIHNWQDSGAFEVYVGETNNIFKRTRQHYDAALNQPGWQSKLSKKDASLFIIGHEHFNKSLTLDIENRLMHYMMSVERVKRVYNLRDNPQTSYYPMGEFDEIFGKIWRGLRKENKNLFPTESAIKDSAIYKASPLHKLTKEQEKARELIIQKVSEALEKEETKQLIFIDGEAGTGKTVLTSSTFYELYCQAEESNKALKCQLLVNHDEQIIVYEQIAEKLGLKEKYGKVVSKPTTFINNHSENAPIDVAFVDEAHLLLTQGKQSYRGENQLKDIIDRARVTVVMFDENQILTTEQ</sequence>
<comment type="caution">
    <text evidence="2">The sequence shown here is derived from an EMBL/GenBank/DDBJ whole genome shotgun (WGS) entry which is preliminary data.</text>
</comment>
<reference evidence="2 3" key="1">
    <citation type="submission" date="2024-03" db="EMBL/GenBank/DDBJ databases">
        <title>Human intestinal bacterial collection.</title>
        <authorList>
            <person name="Pauvert C."/>
            <person name="Hitch T.C.A."/>
            <person name="Clavel T."/>
        </authorList>
    </citation>
    <scope>NUCLEOTIDE SEQUENCE [LARGE SCALE GENOMIC DNA]</scope>
    <source>
        <strain evidence="2 3">CLA-AA-H190</strain>
    </source>
</reference>
<dbReference type="SUPFAM" id="SSF52540">
    <property type="entry name" value="P-loop containing nucleoside triphosphate hydrolases"/>
    <property type="match status" value="1"/>
</dbReference>
<keyword evidence="2" id="KW-0347">Helicase</keyword>
<feature type="non-terminal residue" evidence="2">
    <location>
        <position position="339"/>
    </location>
</feature>
<proteinExistence type="predicted"/>
<feature type="domain" description="Schlafen group 3-like DNA/RNA helicase" evidence="1">
    <location>
        <begin position="207"/>
        <end position="338"/>
    </location>
</feature>
<dbReference type="GO" id="GO:0004386">
    <property type="term" value="F:helicase activity"/>
    <property type="evidence" value="ECO:0007669"/>
    <property type="project" value="UniProtKB-KW"/>
</dbReference>
<name>A0ABV1B988_9FIRM</name>
<evidence type="ECO:0000313" key="3">
    <source>
        <dbReference type="Proteomes" id="UP001469749"/>
    </source>
</evidence>